<evidence type="ECO:0000313" key="1">
    <source>
        <dbReference type="EMBL" id="KAA6325297.1"/>
    </source>
</evidence>
<name>A0A5J4QTV5_9ZZZZ</name>
<sequence>MGKYSIFFSMAFATVLLSFSSCKGNRSIMTPTSSGVPYELIVVVDPGVWERPAGRILYDVLTSDIPGLPQSEASFKVMYTSPGNYDRALKLIRNIIIVDIKQEVYTQASFKQAKDVYAAPQTILTIQAPTEEEFQTFVEERQQDILSFFTHAEMNRQLINLEKKHSDFVVQKANEIFDCEIWLPGELKSSKTGENFFWAATNAATADQNFVMYSYPYTDKNTFTKEYFIHKRDSVMKINMPGTPENSYMTTDSTTIEVKPLNLHGEYAFEARGLWRVKGDFMGGPFVSHSRVDTKNQRVIAAEVFIYSPDRLKGGLVRRMEASLYTLKLPGEREKEEVPADNDSTITVN</sequence>
<dbReference type="Pfam" id="PF16125">
    <property type="entry name" value="DUF4837"/>
    <property type="match status" value="1"/>
</dbReference>
<dbReference type="EMBL" id="SNRY01002391">
    <property type="protein sequence ID" value="KAA6325297.1"/>
    <property type="molecule type" value="Genomic_DNA"/>
</dbReference>
<dbReference type="AlphaFoldDB" id="A0A5J4QTV5"/>
<gene>
    <name evidence="1" type="ORF">EZS27_025474</name>
</gene>
<dbReference type="PROSITE" id="PS51257">
    <property type="entry name" value="PROKAR_LIPOPROTEIN"/>
    <property type="match status" value="1"/>
</dbReference>
<proteinExistence type="predicted"/>
<comment type="caution">
    <text evidence="1">The sequence shown here is derived from an EMBL/GenBank/DDBJ whole genome shotgun (WGS) entry which is preliminary data.</text>
</comment>
<dbReference type="InterPro" id="IPR032286">
    <property type="entry name" value="DUF4837"/>
</dbReference>
<reference evidence="1" key="1">
    <citation type="submission" date="2019-03" db="EMBL/GenBank/DDBJ databases">
        <title>Single cell metagenomics reveals metabolic interactions within the superorganism composed of flagellate Streblomastix strix and complex community of Bacteroidetes bacteria on its surface.</title>
        <authorList>
            <person name="Treitli S.C."/>
            <person name="Kolisko M."/>
            <person name="Husnik F."/>
            <person name="Keeling P."/>
            <person name="Hampl V."/>
        </authorList>
    </citation>
    <scope>NUCLEOTIDE SEQUENCE</scope>
    <source>
        <strain evidence="1">STM</strain>
    </source>
</reference>
<accession>A0A5J4QTV5</accession>
<protein>
    <recommendedName>
        <fullName evidence="2">DUF4837 domain-containing protein</fullName>
    </recommendedName>
</protein>
<evidence type="ECO:0008006" key="2">
    <source>
        <dbReference type="Google" id="ProtNLM"/>
    </source>
</evidence>
<organism evidence="1">
    <name type="scientific">termite gut metagenome</name>
    <dbReference type="NCBI Taxonomy" id="433724"/>
    <lineage>
        <taxon>unclassified sequences</taxon>
        <taxon>metagenomes</taxon>
        <taxon>organismal metagenomes</taxon>
    </lineage>
</organism>